<keyword evidence="4 8" id="KW-0418">Kinase</keyword>
<reference evidence="8 9" key="1">
    <citation type="submission" date="2019-12" db="EMBL/GenBank/DDBJ databases">
        <authorList>
            <person name="Alioto T."/>
            <person name="Alioto T."/>
            <person name="Gomez Garrido J."/>
        </authorList>
    </citation>
    <scope>NUCLEOTIDE SEQUENCE [LARGE SCALE GENOMIC DNA]</scope>
</reference>
<feature type="domain" description="Protein kinase" evidence="7">
    <location>
        <begin position="1"/>
        <end position="100"/>
    </location>
</feature>
<keyword evidence="2" id="KW-0808">Transferase</keyword>
<evidence type="ECO:0000313" key="8">
    <source>
        <dbReference type="EMBL" id="CAA2971170.1"/>
    </source>
</evidence>
<evidence type="ECO:0000313" key="9">
    <source>
        <dbReference type="Proteomes" id="UP000594638"/>
    </source>
</evidence>
<evidence type="ECO:0000256" key="3">
    <source>
        <dbReference type="ARBA" id="ARBA00022741"/>
    </source>
</evidence>
<dbReference type="GO" id="GO:0005524">
    <property type="term" value="F:ATP binding"/>
    <property type="evidence" value="ECO:0007669"/>
    <property type="project" value="UniProtKB-KW"/>
</dbReference>
<dbReference type="SUPFAM" id="SSF56112">
    <property type="entry name" value="Protein kinase-like (PK-like)"/>
    <property type="match status" value="1"/>
</dbReference>
<gene>
    <name evidence="8" type="ORF">OLEA9_A069747</name>
</gene>
<dbReference type="Proteomes" id="UP000594638">
    <property type="component" value="Unassembled WGS sequence"/>
</dbReference>
<sequence length="100" mass="11721">MKIQTSLRHPNVLRLFGWFHDEERIFFILEYAHGGELYKELRKSGHLSERQAATVISIYSSSCMFMCVYTTVRLCKNILLRLKCEINCDLILNFLCTKGN</sequence>
<comment type="caution">
    <text evidence="8">The sequence shown here is derived from an EMBL/GenBank/DDBJ whole genome shotgun (WGS) entry which is preliminary data.</text>
</comment>
<proteinExistence type="predicted"/>
<dbReference type="PANTHER" id="PTHR24350">
    <property type="entry name" value="SERINE/THREONINE-PROTEIN KINASE IAL-RELATED"/>
    <property type="match status" value="1"/>
</dbReference>
<dbReference type="Pfam" id="PF00069">
    <property type="entry name" value="Pkinase"/>
    <property type="match status" value="1"/>
</dbReference>
<dbReference type="EMBL" id="CACTIH010002000">
    <property type="protein sequence ID" value="CAA2971170.1"/>
    <property type="molecule type" value="Genomic_DNA"/>
</dbReference>
<evidence type="ECO:0000256" key="6">
    <source>
        <dbReference type="PIRSR" id="PIRSR630616-2"/>
    </source>
</evidence>
<accession>A0A8S0QYY7</accession>
<dbReference type="GO" id="GO:0004674">
    <property type="term" value="F:protein serine/threonine kinase activity"/>
    <property type="evidence" value="ECO:0007669"/>
    <property type="project" value="UniProtKB-KW"/>
</dbReference>
<dbReference type="InterPro" id="IPR000719">
    <property type="entry name" value="Prot_kinase_dom"/>
</dbReference>
<dbReference type="InterPro" id="IPR030616">
    <property type="entry name" value="Aur-like"/>
</dbReference>
<evidence type="ECO:0000256" key="2">
    <source>
        <dbReference type="ARBA" id="ARBA00022679"/>
    </source>
</evidence>
<dbReference type="OrthoDB" id="377346at2759"/>
<keyword evidence="1" id="KW-0723">Serine/threonine-protein kinase</keyword>
<dbReference type="Gramene" id="OE9A069747T1">
    <property type="protein sequence ID" value="OE9A069747C1"/>
    <property type="gene ID" value="OE9A069747"/>
</dbReference>
<evidence type="ECO:0000256" key="5">
    <source>
        <dbReference type="ARBA" id="ARBA00022840"/>
    </source>
</evidence>
<evidence type="ECO:0000256" key="4">
    <source>
        <dbReference type="ARBA" id="ARBA00022777"/>
    </source>
</evidence>
<name>A0A8S0QYY7_OLEEU</name>
<keyword evidence="9" id="KW-1185">Reference proteome</keyword>
<protein>
    <submittedName>
        <fullName evidence="8">Serine threonine- kinase Aurora-3</fullName>
    </submittedName>
</protein>
<keyword evidence="3 6" id="KW-0547">Nucleotide-binding</keyword>
<evidence type="ECO:0000256" key="1">
    <source>
        <dbReference type="ARBA" id="ARBA00022527"/>
    </source>
</evidence>
<dbReference type="PROSITE" id="PS50011">
    <property type="entry name" value="PROTEIN_KINASE_DOM"/>
    <property type="match status" value="1"/>
</dbReference>
<dbReference type="InterPro" id="IPR011009">
    <property type="entry name" value="Kinase-like_dom_sf"/>
</dbReference>
<keyword evidence="5 6" id="KW-0067">ATP-binding</keyword>
<feature type="binding site" evidence="6">
    <location>
        <begin position="30"/>
        <end position="32"/>
    </location>
    <ligand>
        <name>ATP</name>
        <dbReference type="ChEBI" id="CHEBI:30616"/>
    </ligand>
</feature>
<evidence type="ECO:0000259" key="7">
    <source>
        <dbReference type="PROSITE" id="PS50011"/>
    </source>
</evidence>
<organism evidence="8 9">
    <name type="scientific">Olea europaea subsp. europaea</name>
    <dbReference type="NCBI Taxonomy" id="158383"/>
    <lineage>
        <taxon>Eukaryota</taxon>
        <taxon>Viridiplantae</taxon>
        <taxon>Streptophyta</taxon>
        <taxon>Embryophyta</taxon>
        <taxon>Tracheophyta</taxon>
        <taxon>Spermatophyta</taxon>
        <taxon>Magnoliopsida</taxon>
        <taxon>eudicotyledons</taxon>
        <taxon>Gunneridae</taxon>
        <taxon>Pentapetalae</taxon>
        <taxon>asterids</taxon>
        <taxon>lamiids</taxon>
        <taxon>Lamiales</taxon>
        <taxon>Oleaceae</taxon>
        <taxon>Oleeae</taxon>
        <taxon>Olea</taxon>
    </lineage>
</organism>
<dbReference type="AlphaFoldDB" id="A0A8S0QYY7"/>
<dbReference type="Gene3D" id="1.10.510.10">
    <property type="entry name" value="Transferase(Phosphotransferase) domain 1"/>
    <property type="match status" value="1"/>
</dbReference>